<dbReference type="CDD" id="cd18808">
    <property type="entry name" value="SF1_C_Upf1"/>
    <property type="match status" value="1"/>
</dbReference>
<dbReference type="InterPro" id="IPR014001">
    <property type="entry name" value="Helicase_ATP-bd"/>
</dbReference>
<dbReference type="PANTHER" id="PTHR10887:SF419">
    <property type="entry name" value="RNA HELICASE MOV10L1"/>
    <property type="match status" value="1"/>
</dbReference>
<dbReference type="Proteomes" id="UP000037069">
    <property type="component" value="Unassembled WGS sequence"/>
</dbReference>
<dbReference type="SUPFAM" id="SSF52540">
    <property type="entry name" value="P-loop containing nucleoside triphosphate hydrolases"/>
    <property type="match status" value="1"/>
</dbReference>
<dbReference type="OrthoDB" id="6513042at2759"/>
<comment type="caution">
    <text evidence="3">The sequence shown here is derived from an EMBL/GenBank/DDBJ whole genome shotgun (WGS) entry which is preliminary data.</text>
</comment>
<proteinExistence type="predicted"/>
<dbReference type="PANTHER" id="PTHR10887">
    <property type="entry name" value="DNA2/NAM7 HELICASE FAMILY"/>
    <property type="match status" value="1"/>
</dbReference>
<dbReference type="Gene3D" id="3.40.50.300">
    <property type="entry name" value="P-loop containing nucleotide triphosphate hydrolases"/>
    <property type="match status" value="2"/>
</dbReference>
<dbReference type="AlphaFoldDB" id="A0A0L0BW00"/>
<dbReference type="GO" id="GO:0003678">
    <property type="term" value="F:DNA helicase activity"/>
    <property type="evidence" value="ECO:0007669"/>
    <property type="project" value="UniProtKB-EC"/>
</dbReference>
<evidence type="ECO:0000256" key="1">
    <source>
        <dbReference type="ARBA" id="ARBA00048432"/>
    </source>
</evidence>
<organism evidence="3 4">
    <name type="scientific">Lucilia cuprina</name>
    <name type="common">Green bottle fly</name>
    <name type="synonym">Australian sheep blowfly</name>
    <dbReference type="NCBI Taxonomy" id="7375"/>
    <lineage>
        <taxon>Eukaryota</taxon>
        <taxon>Metazoa</taxon>
        <taxon>Ecdysozoa</taxon>
        <taxon>Arthropoda</taxon>
        <taxon>Hexapoda</taxon>
        <taxon>Insecta</taxon>
        <taxon>Pterygota</taxon>
        <taxon>Neoptera</taxon>
        <taxon>Endopterygota</taxon>
        <taxon>Diptera</taxon>
        <taxon>Brachycera</taxon>
        <taxon>Muscomorpha</taxon>
        <taxon>Oestroidea</taxon>
        <taxon>Calliphoridae</taxon>
        <taxon>Luciliinae</taxon>
        <taxon>Lucilia</taxon>
    </lineage>
</organism>
<dbReference type="GO" id="GO:0005829">
    <property type="term" value="C:cytosol"/>
    <property type="evidence" value="ECO:0007669"/>
    <property type="project" value="TreeGrafter"/>
</dbReference>
<dbReference type="InterPro" id="IPR041679">
    <property type="entry name" value="DNA2/NAM7-like_C"/>
</dbReference>
<evidence type="ECO:0000313" key="3">
    <source>
        <dbReference type="EMBL" id="KNC24201.1"/>
    </source>
</evidence>
<gene>
    <name evidence="3" type="ORF">FF38_02175</name>
</gene>
<dbReference type="Pfam" id="PF13087">
    <property type="entry name" value="AAA_12"/>
    <property type="match status" value="1"/>
</dbReference>
<dbReference type="InterPro" id="IPR047187">
    <property type="entry name" value="SF1_C_Upf1"/>
</dbReference>
<dbReference type="Pfam" id="PF13086">
    <property type="entry name" value="AAA_11"/>
    <property type="match status" value="2"/>
</dbReference>
<dbReference type="EMBL" id="JRES01001254">
    <property type="protein sequence ID" value="KNC24201.1"/>
    <property type="molecule type" value="Genomic_DNA"/>
</dbReference>
<dbReference type="InterPro" id="IPR045055">
    <property type="entry name" value="DNA2/NAM7-like"/>
</dbReference>
<dbReference type="STRING" id="7375.A0A0L0BW00"/>
<dbReference type="InterPro" id="IPR027417">
    <property type="entry name" value="P-loop_NTPase"/>
</dbReference>
<evidence type="ECO:0000313" key="4">
    <source>
        <dbReference type="Proteomes" id="UP000037069"/>
    </source>
</evidence>
<keyword evidence="4" id="KW-1185">Reference proteome</keyword>
<accession>A0A0L0BW00</accession>
<protein>
    <recommendedName>
        <fullName evidence="2">Helicase ATP-binding domain-containing protein</fullName>
    </recommendedName>
</protein>
<dbReference type="SMART" id="SM00487">
    <property type="entry name" value="DEXDc"/>
    <property type="match status" value="1"/>
</dbReference>
<name>A0A0L0BW00_LUCCU</name>
<dbReference type="GO" id="GO:0035194">
    <property type="term" value="P:regulatory ncRNA-mediated post-transcriptional gene silencing"/>
    <property type="evidence" value="ECO:0007669"/>
    <property type="project" value="TreeGrafter"/>
</dbReference>
<comment type="catalytic activity">
    <reaction evidence="1">
        <text>ATP + H2O = ADP + phosphate + H(+)</text>
        <dbReference type="Rhea" id="RHEA:13065"/>
        <dbReference type="ChEBI" id="CHEBI:15377"/>
        <dbReference type="ChEBI" id="CHEBI:15378"/>
        <dbReference type="ChEBI" id="CHEBI:30616"/>
        <dbReference type="ChEBI" id="CHEBI:43474"/>
        <dbReference type="ChEBI" id="CHEBI:456216"/>
        <dbReference type="EC" id="3.6.4.12"/>
    </reaction>
    <physiologicalReaction direction="left-to-right" evidence="1">
        <dbReference type="Rhea" id="RHEA:13066"/>
    </physiologicalReaction>
</comment>
<feature type="domain" description="Helicase ATP-binding" evidence="2">
    <location>
        <begin position="369"/>
        <end position="588"/>
    </location>
</feature>
<sequence length="856" mass="98250">MDKPSCMTKDFLEKLEESFKKFKDLLNKELDNSVECIDNALKKDFLDNASKASSGYDDEEFNDDEHGEVAETTRHISLNEDEEDEDILVISDDEDYNEIWEIDSESSNDEAYREEEPCSSCMQNKQKLTFFKILKTLPWYPPSEEIKLAKDVNFTAKSLQENHPEVIKTFIKDSKLHQDNIHTVYKMMLEIEDITSMSEYPPLAQKDVILNCTGMAREYWISLKDCPNIDDVVAPFMDEVVLVPKASSALAEVVPLKHTTDLLLKHEHESDTYDDMYRRRIATVRDISKERASFRFSREEHLTARQVASLVNTKYDIIFRPRRYPLRYQHRALELLETSDEIRHYLFPKENPYKDLHFQPQLKFDLFNPTIATNPEQLEAVHYITEGPNSHAPFVIFGPPGTGKTTTTVESILQLRLHNPRSRILVTAGSNSACDTIALRICKYFKSNPRLQQLEMRDPENQKSLIRIYSKSIIEKGIQLLDSELLENSNCKNGLHHYPSVKEIRQYGIIVATLCTVGKLVTGDVGEMNFFTHIFMDEAGASTEPEALVGIMGIKSHSNCRVILSGDHKQLGPILRSERAAQLGLERSLMERLLSRDCYGLDDNCNYDRSLQARLKRNYRSHPEIVRLYNHLYYNDELIAEAKLEDVNHAAKWCKLPNPNFPIIFQAVHGVTEKDTLTPSSCNNLEIQVLMWFLQRLLVDGINGQRVQQSDIGIITPYRLQNKRIQNRLSERGWCGVESGSVETFQGREKQIIIVSLVRSFAGLGFVRNPKRLNVILSRPKSLLILMGNPLTLRRNADFAFIMDECKKHGTFLRKKKTRKPKANLPRKSVSLLNLSSLTLTKTTNAATTNKNLLVL</sequence>
<dbReference type="OMA" id="LRHHRDF"/>
<evidence type="ECO:0000259" key="2">
    <source>
        <dbReference type="SMART" id="SM00487"/>
    </source>
</evidence>
<dbReference type="GO" id="GO:0043186">
    <property type="term" value="C:P granule"/>
    <property type="evidence" value="ECO:0007669"/>
    <property type="project" value="TreeGrafter"/>
</dbReference>
<reference evidence="3 4" key="1">
    <citation type="journal article" date="2015" name="Nat. Commun.">
        <title>Lucilia cuprina genome unlocks parasitic fly biology to underpin future interventions.</title>
        <authorList>
            <person name="Anstead C.A."/>
            <person name="Korhonen P.K."/>
            <person name="Young N.D."/>
            <person name="Hall R.S."/>
            <person name="Jex A.R."/>
            <person name="Murali S.C."/>
            <person name="Hughes D.S."/>
            <person name="Lee S.F."/>
            <person name="Perry T."/>
            <person name="Stroehlein A.J."/>
            <person name="Ansell B.R."/>
            <person name="Breugelmans B."/>
            <person name="Hofmann A."/>
            <person name="Qu J."/>
            <person name="Dugan S."/>
            <person name="Lee S.L."/>
            <person name="Chao H."/>
            <person name="Dinh H."/>
            <person name="Han Y."/>
            <person name="Doddapaneni H.V."/>
            <person name="Worley K.C."/>
            <person name="Muzny D.M."/>
            <person name="Ioannidis P."/>
            <person name="Waterhouse R.M."/>
            <person name="Zdobnov E.M."/>
            <person name="James P.J."/>
            <person name="Bagnall N.H."/>
            <person name="Kotze A.C."/>
            <person name="Gibbs R.A."/>
            <person name="Richards S."/>
            <person name="Batterham P."/>
            <person name="Gasser R.B."/>
        </authorList>
    </citation>
    <scope>NUCLEOTIDE SEQUENCE [LARGE SCALE GENOMIC DNA]</scope>
    <source>
        <strain evidence="3 4">LS</strain>
        <tissue evidence="3">Full body</tissue>
    </source>
</reference>
<dbReference type="InterPro" id="IPR041677">
    <property type="entry name" value="DNA2/NAM7_AAA_11"/>
</dbReference>